<dbReference type="SMART" id="SM00225">
    <property type="entry name" value="BTB"/>
    <property type="match status" value="1"/>
</dbReference>
<dbReference type="CDD" id="cd18186">
    <property type="entry name" value="BTB_POZ_ZBTB_KLHL-like"/>
    <property type="match status" value="1"/>
</dbReference>
<dbReference type="OrthoDB" id="6359816at2759"/>
<accession>A0A4R0R5B7</accession>
<reference evidence="3 4" key="1">
    <citation type="submission" date="2018-11" db="EMBL/GenBank/DDBJ databases">
        <title>Genome assembly of Steccherinum ochraceum LE-BIN_3174, the white-rot fungus of the Steccherinaceae family (The Residual Polyporoid clade, Polyporales, Basidiomycota).</title>
        <authorList>
            <person name="Fedorova T.V."/>
            <person name="Glazunova O.A."/>
            <person name="Landesman E.O."/>
            <person name="Moiseenko K.V."/>
            <person name="Psurtseva N.V."/>
            <person name="Savinova O.S."/>
            <person name="Shakhova N.V."/>
            <person name="Tyazhelova T.V."/>
            <person name="Vasina D.V."/>
        </authorList>
    </citation>
    <scope>NUCLEOTIDE SEQUENCE [LARGE SCALE GENOMIC DNA]</scope>
    <source>
        <strain evidence="3 4">LE-BIN_3174</strain>
    </source>
</reference>
<feature type="non-terminal residue" evidence="3">
    <location>
        <position position="1"/>
    </location>
</feature>
<dbReference type="InterPro" id="IPR000210">
    <property type="entry name" value="BTB/POZ_dom"/>
</dbReference>
<dbReference type="Gene3D" id="3.30.710.10">
    <property type="entry name" value="Potassium Channel Kv1.1, Chain A"/>
    <property type="match status" value="1"/>
</dbReference>
<gene>
    <name evidence="3" type="ORF">EIP91_006665</name>
</gene>
<comment type="caution">
    <text evidence="3">The sequence shown here is derived from an EMBL/GenBank/DDBJ whole genome shotgun (WGS) entry which is preliminary data.</text>
</comment>
<dbReference type="PROSITE" id="PS50097">
    <property type="entry name" value="BTB"/>
    <property type="match status" value="1"/>
</dbReference>
<evidence type="ECO:0000256" key="1">
    <source>
        <dbReference type="SAM" id="MobiDB-lite"/>
    </source>
</evidence>
<feature type="region of interest" description="Disordered" evidence="1">
    <location>
        <begin position="11"/>
        <end position="31"/>
    </location>
</feature>
<name>A0A4R0R5B7_9APHY</name>
<dbReference type="SUPFAM" id="SSF54695">
    <property type="entry name" value="POZ domain"/>
    <property type="match status" value="1"/>
</dbReference>
<organism evidence="3 4">
    <name type="scientific">Steccherinum ochraceum</name>
    <dbReference type="NCBI Taxonomy" id="92696"/>
    <lineage>
        <taxon>Eukaryota</taxon>
        <taxon>Fungi</taxon>
        <taxon>Dikarya</taxon>
        <taxon>Basidiomycota</taxon>
        <taxon>Agaricomycotina</taxon>
        <taxon>Agaricomycetes</taxon>
        <taxon>Polyporales</taxon>
        <taxon>Steccherinaceae</taxon>
        <taxon>Steccherinum</taxon>
    </lineage>
</organism>
<sequence>RESLLLRDPLPYGSRNLNQNRKNRMASSSSSRKFAAASSPFDVQDADVILTSSDGVEFTFYKNILRLTSPVFADMFSVCESTPYLLQHLSESGDRSQSPPAQVSVSETSQTLRTVLEYIYPIGKSSLVDLAHITDVLEAARKYQLICVTQPLTTALNGHLNTTPLKVFAIACRLEMELVARNAAQYAISVNIPGQGPIQLRSRDGPYLRWHLLSLILDLPESGSTLHVLLRSIYGFPLFEMLHPARALFHIIDVVHAARKYGMTRTIEQARAFFRSVLPDHPLSAYYLSIALGWTEEAKRAAKLVVSDDTLDVQASYVLDMEDVGAKACFNLLKYDAAVKAAVSVVAKKYANRTLGITYYSGNNGRYASPPANHVSWEYRDTQKMLAAIVKRELAKEQLGPFSTNLLHESRLMEAELQTAVDQVEIELV</sequence>
<dbReference type="InterPro" id="IPR011333">
    <property type="entry name" value="SKP1/BTB/POZ_sf"/>
</dbReference>
<evidence type="ECO:0000313" key="4">
    <source>
        <dbReference type="Proteomes" id="UP000292702"/>
    </source>
</evidence>
<keyword evidence="4" id="KW-1185">Reference proteome</keyword>
<dbReference type="AlphaFoldDB" id="A0A4R0R5B7"/>
<dbReference type="EMBL" id="RWJN01000359">
    <property type="protein sequence ID" value="TCD62591.1"/>
    <property type="molecule type" value="Genomic_DNA"/>
</dbReference>
<dbReference type="Pfam" id="PF00651">
    <property type="entry name" value="BTB"/>
    <property type="match status" value="1"/>
</dbReference>
<dbReference type="Proteomes" id="UP000292702">
    <property type="component" value="Unassembled WGS sequence"/>
</dbReference>
<proteinExistence type="predicted"/>
<evidence type="ECO:0000313" key="3">
    <source>
        <dbReference type="EMBL" id="TCD62591.1"/>
    </source>
</evidence>
<evidence type="ECO:0000259" key="2">
    <source>
        <dbReference type="PROSITE" id="PS50097"/>
    </source>
</evidence>
<protein>
    <recommendedName>
        <fullName evidence="2">BTB domain-containing protein</fullName>
    </recommendedName>
</protein>
<feature type="domain" description="BTB" evidence="2">
    <location>
        <begin position="46"/>
        <end position="120"/>
    </location>
</feature>